<accession>A0A9P1MUZ7</accession>
<gene>
    <name evidence="2" type="ORF">CAMP_LOCUS524</name>
</gene>
<dbReference type="PANTHER" id="PTHR22989:SF12">
    <property type="entry name" value="METHYLTRANSFERASE FKBM DOMAIN-CONTAINING PROTEIN"/>
    <property type="match status" value="1"/>
</dbReference>
<dbReference type="OrthoDB" id="5775722at2759"/>
<dbReference type="EMBL" id="CANHGI010000001">
    <property type="protein sequence ID" value="CAI5437887.1"/>
    <property type="molecule type" value="Genomic_DNA"/>
</dbReference>
<comment type="caution">
    <text evidence="2">The sequence shown here is derived from an EMBL/GenBank/DDBJ whole genome shotgun (WGS) entry which is preliminary data.</text>
</comment>
<protein>
    <recommendedName>
        <fullName evidence="1">Methyltransferase FkbM domain-containing protein</fullName>
    </recommendedName>
</protein>
<dbReference type="Pfam" id="PF05050">
    <property type="entry name" value="Methyltransf_21"/>
    <property type="match status" value="1"/>
</dbReference>
<reference evidence="2" key="1">
    <citation type="submission" date="2022-11" db="EMBL/GenBank/DDBJ databases">
        <authorList>
            <person name="Kikuchi T."/>
        </authorList>
    </citation>
    <scope>NUCLEOTIDE SEQUENCE</scope>
    <source>
        <strain evidence="2">PS1010</strain>
    </source>
</reference>
<dbReference type="Proteomes" id="UP001152747">
    <property type="component" value="Unassembled WGS sequence"/>
</dbReference>
<organism evidence="2 3">
    <name type="scientific">Caenorhabditis angaria</name>
    <dbReference type="NCBI Taxonomy" id="860376"/>
    <lineage>
        <taxon>Eukaryota</taxon>
        <taxon>Metazoa</taxon>
        <taxon>Ecdysozoa</taxon>
        <taxon>Nematoda</taxon>
        <taxon>Chromadorea</taxon>
        <taxon>Rhabditida</taxon>
        <taxon>Rhabditina</taxon>
        <taxon>Rhabditomorpha</taxon>
        <taxon>Rhabditoidea</taxon>
        <taxon>Rhabditidae</taxon>
        <taxon>Peloderinae</taxon>
        <taxon>Caenorhabditis</taxon>
    </lineage>
</organism>
<proteinExistence type="predicted"/>
<dbReference type="AlphaFoldDB" id="A0A9P1MUZ7"/>
<name>A0A9P1MUZ7_9PELO</name>
<keyword evidence="3" id="KW-1185">Reference proteome</keyword>
<dbReference type="PANTHER" id="PTHR22989">
    <property type="entry name" value="UNCHARACTERIZED DUF13 C.ELEGANS"/>
    <property type="match status" value="1"/>
</dbReference>
<feature type="domain" description="Methyltransferase FkbM" evidence="1">
    <location>
        <begin position="25"/>
        <end position="224"/>
    </location>
</feature>
<dbReference type="InterPro" id="IPR006342">
    <property type="entry name" value="FkbM_mtfrase"/>
</dbReference>
<evidence type="ECO:0000313" key="2">
    <source>
        <dbReference type="EMBL" id="CAI5437887.1"/>
    </source>
</evidence>
<evidence type="ECO:0000313" key="3">
    <source>
        <dbReference type="Proteomes" id="UP001152747"/>
    </source>
</evidence>
<sequence length="253" mass="30285">MQFFEIWQDCVEKELEFNDEPHRFWDQFRYRMERCETLVPLKIEDFENSDETKHAILPKNQNDVSENIVVTIGIGQDIAAELKFKEQMNELGKWPVFYGADPIVEPNSQIFSKIGVYFPFAIGDKAGFSEASVLVENEYKMESVVHVDLVYFLDKMLNLKTIDHLWMDSEYSEYQLFDAFYRNGRLDDAEITICQINLEVHNPSLDQKILFKQFIRRLLSEKRYGFFRNIYYSHYRLFLVNFENDYCVRKYIS</sequence>
<evidence type="ECO:0000259" key="1">
    <source>
        <dbReference type="Pfam" id="PF05050"/>
    </source>
</evidence>